<dbReference type="EMBL" id="BMKW01000004">
    <property type="protein sequence ID" value="GGJ11524.1"/>
    <property type="molecule type" value="Genomic_DNA"/>
</dbReference>
<keyword evidence="3" id="KW-1185">Reference proteome</keyword>
<dbReference type="GO" id="GO:0016757">
    <property type="term" value="F:glycosyltransferase activity"/>
    <property type="evidence" value="ECO:0007669"/>
    <property type="project" value="UniProtKB-ARBA"/>
</dbReference>
<protein>
    <recommendedName>
        <fullName evidence="1">Glycosyltransferase subfamily 4-like N-terminal domain-containing protein</fullName>
    </recommendedName>
</protein>
<dbReference type="Pfam" id="PF13439">
    <property type="entry name" value="Glyco_transf_4"/>
    <property type="match status" value="1"/>
</dbReference>
<proteinExistence type="predicted"/>
<evidence type="ECO:0000313" key="3">
    <source>
        <dbReference type="Proteomes" id="UP000661507"/>
    </source>
</evidence>
<name>A0A917NMA6_9PROT</name>
<dbReference type="CDD" id="cd03801">
    <property type="entry name" value="GT4_PimA-like"/>
    <property type="match status" value="1"/>
</dbReference>
<evidence type="ECO:0000259" key="1">
    <source>
        <dbReference type="Pfam" id="PF13439"/>
    </source>
</evidence>
<sequence>MGGAVTEAACIAGPRGVCVGRCIPHIPIIVRCVTDRGVGESGAADLARSVVHLCTGAAGGAGRAGRRAHLAAREAGLLSAFAFADGEAEAPDDVLLHPIAAEDPAEAALATVLRDRVQWGVLQTARSDATNTLFSIAHPGLALDRQALVAAADILHLHWTSWLVPPAVMQRWLAQGRAVVWTLHDLWPMTGGCHYPGGCDQYRTTCLQCPQLRDAWSLVPNAFAEKRAAWSGPGPLIVAPSRWMAARAAESAILGGCRITVIPNPIDITAFAPRADRAALRAAFGIGPDDLLLVLGAYDNRERRKGGAVLIDALRRLHEDGRLAAALPAGARVALAGFGKSSLPGWDGLSTLAFGEVSDDAVLADILGAADLACIPSLEDNYPNIALEALACGTPCLVTPVGGLVEMVREGTSGVVAAAADAGALAEALLRFVARHHGDADLRATARAQVEAENALPVIGAQLAALYESIAPPPHVTAPDATAHARALRAFGQAPVAVSARPAAPFLRFPTNLLLRQEGGPAVATIEAPPVDAPVPGTRLLALHARHIHHGARSGPYQFLRHLPEDITADIRATPLGAGLAGVRAAEYQAWGKLLGAVPFGQQGNAWLAEAELLAACAAVPADVVHAVDGELALWLLPRLPATLFAGGRRPAMAATFHQPAALLSGMVNRHLLGRLDAVILLCEAQRTAIPAAIDPARIHVLPHGIDADFFTPGPRAAGPGFRLLAVGHWLRDYPAVFAALTLLRQAGLDVSLRVISPNPPAGAPPGTIIEAGLTDEALRQAYRNADALLLPLENATANNAILEAMACGRPVVSTDVGGVAEMTAGAARLVPRGHARALADVVLGLAADPAAAEALGRAARVRAEALDWRRIATLHGALYAALAEGRA</sequence>
<dbReference type="Proteomes" id="UP000661507">
    <property type="component" value="Unassembled WGS sequence"/>
</dbReference>
<organism evidence="2 3">
    <name type="scientific">Neoroseomonas lacus</name>
    <dbReference type="NCBI Taxonomy" id="287609"/>
    <lineage>
        <taxon>Bacteria</taxon>
        <taxon>Pseudomonadati</taxon>
        <taxon>Pseudomonadota</taxon>
        <taxon>Alphaproteobacteria</taxon>
        <taxon>Acetobacterales</taxon>
        <taxon>Acetobacteraceae</taxon>
        <taxon>Neoroseomonas</taxon>
    </lineage>
</organism>
<reference evidence="2" key="2">
    <citation type="submission" date="2020-09" db="EMBL/GenBank/DDBJ databases">
        <authorList>
            <person name="Sun Q."/>
            <person name="Zhou Y."/>
        </authorList>
    </citation>
    <scope>NUCLEOTIDE SEQUENCE</scope>
    <source>
        <strain evidence="2">CGMCC 1.3617</strain>
    </source>
</reference>
<evidence type="ECO:0000313" key="2">
    <source>
        <dbReference type="EMBL" id="GGJ11524.1"/>
    </source>
</evidence>
<dbReference type="Pfam" id="PF13692">
    <property type="entry name" value="Glyco_trans_1_4"/>
    <property type="match status" value="2"/>
</dbReference>
<gene>
    <name evidence="2" type="ORF">GCM10011320_18200</name>
</gene>
<dbReference type="Gene3D" id="3.40.50.2000">
    <property type="entry name" value="Glycogen Phosphorylase B"/>
    <property type="match status" value="4"/>
</dbReference>
<dbReference type="AlphaFoldDB" id="A0A917NMA6"/>
<dbReference type="PANTHER" id="PTHR12526">
    <property type="entry name" value="GLYCOSYLTRANSFERASE"/>
    <property type="match status" value="1"/>
</dbReference>
<dbReference type="SUPFAM" id="SSF53756">
    <property type="entry name" value="UDP-Glycosyltransferase/glycogen phosphorylase"/>
    <property type="match status" value="2"/>
</dbReference>
<feature type="domain" description="Glycosyltransferase subfamily 4-like N-terminal" evidence="1">
    <location>
        <begin position="145"/>
        <end position="268"/>
    </location>
</feature>
<comment type="caution">
    <text evidence="2">The sequence shown here is derived from an EMBL/GenBank/DDBJ whole genome shotgun (WGS) entry which is preliminary data.</text>
</comment>
<accession>A0A917NMA6</accession>
<dbReference type="InterPro" id="IPR028098">
    <property type="entry name" value="Glyco_trans_4-like_N"/>
</dbReference>
<reference evidence="2" key="1">
    <citation type="journal article" date="2014" name="Int. J. Syst. Evol. Microbiol.">
        <title>Complete genome sequence of Corynebacterium casei LMG S-19264T (=DSM 44701T), isolated from a smear-ripened cheese.</title>
        <authorList>
            <consortium name="US DOE Joint Genome Institute (JGI-PGF)"/>
            <person name="Walter F."/>
            <person name="Albersmeier A."/>
            <person name="Kalinowski J."/>
            <person name="Ruckert C."/>
        </authorList>
    </citation>
    <scope>NUCLEOTIDE SEQUENCE</scope>
    <source>
        <strain evidence="2">CGMCC 1.3617</strain>
    </source>
</reference>